<sequence length="258" mass="28831">MSTSSVISPVFMLPFINVLSGYWSDCLKNVDKMSRFYKLFRVSLFISSFPSIIFRAIRIIIGLVISSLAVLFSPDEMVGGFLKDVCYSFIEFIESISPFRFIPRFSPAEASPVISETDTATSETYSITGMVLLGATVITVPLCLINYFFPGFIKGLPVIGNPIDIYTTYVNSFTSNLYTLIYDYFFGGDSEGQAPQIPQPTEKELAETSRGTPPYERPLRVPHPSMNRSEFGMKRGFLNGQSRRTSNLRNDITDSIAS</sequence>
<keyword evidence="2" id="KW-0812">Transmembrane</keyword>
<keyword evidence="2" id="KW-1133">Transmembrane helix</keyword>
<dbReference type="AlphaFoldDB" id="A0A896Z1V6"/>
<geneLocation type="mitochondrion" evidence="3"/>
<reference evidence="3" key="1">
    <citation type="journal article" date="2020" name="Comput. Struct. Biotechnol. J.">
        <title>The mitogenomes of two saprophytic Boletales species (Coniophora) reveals intron dynamics and accumulation of plasmid-derived and non-conserved genes.</title>
        <authorList>
            <person name="Wu P."/>
            <person name="Bao Z."/>
            <person name="Tu W."/>
            <person name="Li L."/>
            <person name="Xiong C."/>
            <person name="Jin X."/>
            <person name="Li P."/>
            <person name="Gui M."/>
            <person name="Huang W."/>
            <person name="Li Q."/>
        </authorList>
    </citation>
    <scope>NUCLEOTIDE SEQUENCE</scope>
</reference>
<protein>
    <submittedName>
        <fullName evidence="3">Uncharacterized protein</fullName>
    </submittedName>
</protein>
<feature type="transmembrane region" description="Helical" evidence="2">
    <location>
        <begin position="125"/>
        <end position="149"/>
    </location>
</feature>
<name>A0A896Z1V6_9AGAM</name>
<keyword evidence="2" id="KW-0472">Membrane</keyword>
<feature type="transmembrane region" description="Helical" evidence="2">
    <location>
        <begin position="44"/>
        <end position="72"/>
    </location>
</feature>
<organism evidence="3">
    <name type="scientific">Coniophora puteana</name>
    <dbReference type="NCBI Taxonomy" id="80637"/>
    <lineage>
        <taxon>Eukaryota</taxon>
        <taxon>Fungi</taxon>
        <taxon>Dikarya</taxon>
        <taxon>Basidiomycota</taxon>
        <taxon>Agaricomycotina</taxon>
        <taxon>Agaricomycetes</taxon>
        <taxon>Agaricomycetidae</taxon>
        <taxon>Boletales</taxon>
        <taxon>Coniophorineae</taxon>
        <taxon>Coniophoraceae</taxon>
        <taxon>Coniophora</taxon>
    </lineage>
</organism>
<accession>A0A896Z1V6</accession>
<feature type="transmembrane region" description="Helical" evidence="2">
    <location>
        <begin position="6"/>
        <end position="23"/>
    </location>
</feature>
<evidence type="ECO:0000313" key="3">
    <source>
        <dbReference type="EMBL" id="QSE33998.1"/>
    </source>
</evidence>
<evidence type="ECO:0000256" key="2">
    <source>
        <dbReference type="SAM" id="Phobius"/>
    </source>
</evidence>
<proteinExistence type="predicted"/>
<feature type="compositionally biased region" description="Polar residues" evidence="1">
    <location>
        <begin position="239"/>
        <end position="258"/>
    </location>
</feature>
<gene>
    <name evidence="3" type="primary">orf258</name>
</gene>
<dbReference type="EMBL" id="MT375016">
    <property type="protein sequence ID" value="QSE33998.1"/>
    <property type="molecule type" value="Genomic_DNA"/>
</dbReference>
<keyword evidence="3" id="KW-0496">Mitochondrion</keyword>
<feature type="region of interest" description="Disordered" evidence="1">
    <location>
        <begin position="193"/>
        <end position="258"/>
    </location>
</feature>
<evidence type="ECO:0000256" key="1">
    <source>
        <dbReference type="SAM" id="MobiDB-lite"/>
    </source>
</evidence>